<organism evidence="1 2">
    <name type="scientific">Natrarchaeobius chitinivorans</name>
    <dbReference type="NCBI Taxonomy" id="1679083"/>
    <lineage>
        <taxon>Archaea</taxon>
        <taxon>Methanobacteriati</taxon>
        <taxon>Methanobacteriota</taxon>
        <taxon>Stenosarchaea group</taxon>
        <taxon>Halobacteria</taxon>
        <taxon>Halobacteriales</taxon>
        <taxon>Natrialbaceae</taxon>
        <taxon>Natrarchaeobius</taxon>
    </lineage>
</organism>
<name>A0A3N6NE99_NATCH</name>
<reference evidence="1 2" key="1">
    <citation type="submission" date="2018-10" db="EMBL/GenBank/DDBJ databases">
        <title>Natrarchaeobius chitinivorans gen. nov., sp. nov., and Natrarchaeobius haloalkaliphilus sp. nov., alkaliphilic, chitin-utilizing haloarchaea from hypersaline alkaline lakes.</title>
        <authorList>
            <person name="Sorokin D.Y."/>
            <person name="Elcheninov A.G."/>
            <person name="Kostrikina N.A."/>
            <person name="Bale N.J."/>
            <person name="Sinninghe Damste J.S."/>
            <person name="Khijniak T.V."/>
            <person name="Kublanov I.V."/>
            <person name="Toshchakov S.V."/>
        </authorList>
    </citation>
    <scope>NUCLEOTIDE SEQUENCE [LARGE SCALE GENOMIC DNA]</scope>
    <source>
        <strain evidence="1 2">AArcht4T</strain>
    </source>
</reference>
<accession>A0A3N6NE99</accession>
<sequence length="86" mass="9679">MSEETADWMAPPDEDILELMRSEDVFAPDHVDDAGICRGPDAAYRCRELAKRGLLRKHAPGLYDLTDLGERFLEGEVDPTELESTE</sequence>
<evidence type="ECO:0008006" key="3">
    <source>
        <dbReference type="Google" id="ProtNLM"/>
    </source>
</evidence>
<keyword evidence="2" id="KW-1185">Reference proteome</keyword>
<dbReference type="AlphaFoldDB" id="A0A3N6NE99"/>
<gene>
    <name evidence="1" type="ORF">EA473_03780</name>
</gene>
<dbReference type="Gene3D" id="1.10.10.10">
    <property type="entry name" value="Winged helix-like DNA-binding domain superfamily/Winged helix DNA-binding domain"/>
    <property type="match status" value="1"/>
</dbReference>
<dbReference type="InterPro" id="IPR036388">
    <property type="entry name" value="WH-like_DNA-bd_sf"/>
</dbReference>
<comment type="caution">
    <text evidence="1">The sequence shown here is derived from an EMBL/GenBank/DDBJ whole genome shotgun (WGS) entry which is preliminary data.</text>
</comment>
<dbReference type="RefSeq" id="WP_124194323.1">
    <property type="nucleotide sequence ID" value="NZ_REGA01000002.1"/>
</dbReference>
<dbReference type="EMBL" id="REGA01000002">
    <property type="protein sequence ID" value="RQG97202.1"/>
    <property type="molecule type" value="Genomic_DNA"/>
</dbReference>
<proteinExistence type="predicted"/>
<evidence type="ECO:0000313" key="2">
    <source>
        <dbReference type="Proteomes" id="UP000282323"/>
    </source>
</evidence>
<evidence type="ECO:0000313" key="1">
    <source>
        <dbReference type="EMBL" id="RQG97202.1"/>
    </source>
</evidence>
<protein>
    <recommendedName>
        <fullName evidence="3">PhiH1 repressor</fullName>
    </recommendedName>
</protein>
<dbReference type="OrthoDB" id="285635at2157"/>
<dbReference type="Proteomes" id="UP000282323">
    <property type="component" value="Unassembled WGS sequence"/>
</dbReference>